<dbReference type="GO" id="GO:0044161">
    <property type="term" value="C:host cell cytoplasmic vesicle"/>
    <property type="evidence" value="ECO:0007669"/>
    <property type="project" value="InterPro"/>
</dbReference>
<dbReference type="Pfam" id="PF14860">
    <property type="entry name" value="DrrA_P4M"/>
    <property type="match status" value="1"/>
</dbReference>
<keyword evidence="4" id="KW-1185">Reference proteome</keyword>
<evidence type="ECO:0000259" key="2">
    <source>
        <dbReference type="Pfam" id="PF14860"/>
    </source>
</evidence>
<protein>
    <recommendedName>
        <fullName evidence="2">DrrA phosphatidylinositol 4-phosphate binding domain-containing protein</fullName>
    </recommendedName>
</protein>
<feature type="compositionally biased region" description="Polar residues" evidence="1">
    <location>
        <begin position="263"/>
        <end position="274"/>
    </location>
</feature>
<organism evidence="3 4">
    <name type="scientific">Legionella jordanis</name>
    <dbReference type="NCBI Taxonomy" id="456"/>
    <lineage>
        <taxon>Bacteria</taxon>
        <taxon>Pseudomonadati</taxon>
        <taxon>Pseudomonadota</taxon>
        <taxon>Gammaproteobacteria</taxon>
        <taxon>Legionellales</taxon>
        <taxon>Legionellaceae</taxon>
        <taxon>Legionella</taxon>
    </lineage>
</organism>
<proteinExistence type="predicted"/>
<evidence type="ECO:0000313" key="4">
    <source>
        <dbReference type="Proteomes" id="UP000055035"/>
    </source>
</evidence>
<dbReference type="InterPro" id="IPR038346">
    <property type="entry name" value="DrrA_PI4P-bd_sf"/>
</dbReference>
<dbReference type="PATRIC" id="fig|456.5.peg.718"/>
<accession>A0A0W0V8A7</accession>
<feature type="region of interest" description="Disordered" evidence="1">
    <location>
        <begin position="253"/>
        <end position="287"/>
    </location>
</feature>
<dbReference type="Gene3D" id="1.10.357.40">
    <property type="entry name" value="YbiA-like"/>
    <property type="match status" value="1"/>
</dbReference>
<feature type="domain" description="DrrA phosphatidylinositol 4-phosphate binding" evidence="2">
    <location>
        <begin position="496"/>
        <end position="604"/>
    </location>
</feature>
<reference evidence="3 4" key="1">
    <citation type="submission" date="2015-11" db="EMBL/GenBank/DDBJ databases">
        <title>Genomic analysis of 38 Legionella species identifies large and diverse effector repertoires.</title>
        <authorList>
            <person name="Burstein D."/>
            <person name="Amaro F."/>
            <person name="Zusman T."/>
            <person name="Lifshitz Z."/>
            <person name="Cohen O."/>
            <person name="Gilbert J.A."/>
            <person name="Pupko T."/>
            <person name="Shuman H.A."/>
            <person name="Segal G."/>
        </authorList>
    </citation>
    <scope>NUCLEOTIDE SEQUENCE [LARGE SCALE GENOMIC DNA]</scope>
    <source>
        <strain evidence="3 4">BL-540</strain>
    </source>
</reference>
<dbReference type="InterPro" id="IPR037238">
    <property type="entry name" value="YbiA-like_sf"/>
</dbReference>
<dbReference type="RefSeq" id="WP_058470235.1">
    <property type="nucleotide sequence ID" value="NZ_CAAAIC010000004.1"/>
</dbReference>
<evidence type="ECO:0000313" key="3">
    <source>
        <dbReference type="EMBL" id="KTD16373.1"/>
    </source>
</evidence>
<comment type="caution">
    <text evidence="3">The sequence shown here is derived from an EMBL/GenBank/DDBJ whole genome shotgun (WGS) entry which is preliminary data.</text>
</comment>
<evidence type="ECO:0000256" key="1">
    <source>
        <dbReference type="SAM" id="MobiDB-lite"/>
    </source>
</evidence>
<dbReference type="Proteomes" id="UP000055035">
    <property type="component" value="Unassembled WGS sequence"/>
</dbReference>
<gene>
    <name evidence="3" type="ORF">Ljor_0679</name>
</gene>
<dbReference type="OrthoDB" id="5650400at2"/>
<dbReference type="SUPFAM" id="SSF143990">
    <property type="entry name" value="YbiA-like"/>
    <property type="match status" value="1"/>
</dbReference>
<dbReference type="InterPro" id="IPR028057">
    <property type="entry name" value="DrrA_P4M"/>
</dbReference>
<name>A0A0W0V8A7_9GAMM</name>
<sequence length="611" mass="68937">MPLPFLKQGQIKIAPFKYTDIEPYGAFANTTGPGHKPIRQTLMVDGAQRVFQWPSSEHAFHAQKILYLKNKLHSSHAAQPLLTEMLNQIEAHQGVYKPREHYDAMVNTFLTPLSDAGLRQPNGDKLNHKHQFDALCDADFHVIHNPTGKKATINFMRTVVALKLRQHEDLRRTAMTCAEEGIFPVEISQWDDNWGAGVNGTGENMLGIIILEEANRLLRLQGKTVAFEDPWEAYKNLRGAVNLSHATMEPKLKPGNGWEFPHGSTTTNNSSLPSHPQRPNLIDKGINPRTRDHYYLDSNTGVTLVVRPDGGHHFSQNRRTINVSPDYADAMTREFNTIYKGNGTYPVQRPNLMDNGVNSRNRDHYYLDKNTGVTLVVRPDGGHHFSQNRQTITVPHDYAEAMTREYKATFKAVNVSSHQATSAVKINYKGTNGTDHYFLDEVTGITLVQRPNGIHFSQNKQKVDVNSSYQNLMIKKVTELKNELKNLYRHSSLDGNSRKHASPVSLDNLEVKGDFHKVHDLKAKYKGVMGDALKTSILLDFKTQLENCNTREDLEKKITEIEASPAYHVLKKGQGITTQLLRLKTSSIDALEKLIKTRRDELPDTGTNCTP</sequence>
<dbReference type="AlphaFoldDB" id="A0A0W0V8A7"/>
<dbReference type="EMBL" id="LNYJ01000011">
    <property type="protein sequence ID" value="KTD16373.1"/>
    <property type="molecule type" value="Genomic_DNA"/>
</dbReference>
<dbReference type="GO" id="GO:0031267">
    <property type="term" value="F:small GTPase binding"/>
    <property type="evidence" value="ECO:0007669"/>
    <property type="project" value="InterPro"/>
</dbReference>
<dbReference type="Gene3D" id="1.20.1280.280">
    <property type="match status" value="1"/>
</dbReference>